<reference evidence="2 3" key="1">
    <citation type="journal article" date="2019" name="Microbiol. Resour. Announc.">
        <title>High-quality draft genome sequence of Fusarium oxysporum f. sp. cubense strain 160527, a causal agent of Panama disease.</title>
        <authorList>
            <person name="Asai S."/>
            <person name="Ayukawa Y."/>
            <person name="Gan P."/>
            <person name="Masuda S."/>
            <person name="Komatsu K."/>
            <person name="Shirasu K."/>
            <person name="Arie T."/>
        </authorList>
    </citation>
    <scope>NUCLEOTIDE SEQUENCE [LARGE SCALE GENOMIC DNA]</scope>
    <source>
        <strain evidence="2 3">160527</strain>
    </source>
</reference>
<evidence type="ECO:0000313" key="3">
    <source>
        <dbReference type="Proteomes" id="UP000320707"/>
    </source>
</evidence>
<dbReference type="Proteomes" id="UP000320707">
    <property type="component" value="Unassembled WGS sequence"/>
</dbReference>
<dbReference type="PANTHER" id="PTHR38166:SF1">
    <property type="entry name" value="C2H2-TYPE DOMAIN-CONTAINING PROTEIN"/>
    <property type="match status" value="1"/>
</dbReference>
<feature type="region of interest" description="Disordered" evidence="1">
    <location>
        <begin position="1"/>
        <end position="48"/>
    </location>
</feature>
<dbReference type="AlphaFoldDB" id="A0A559LJV3"/>
<evidence type="ECO:0000256" key="1">
    <source>
        <dbReference type="SAM" id="MobiDB-lite"/>
    </source>
</evidence>
<gene>
    <name evidence="2" type="ORF">Focb16_v005922</name>
</gene>
<sequence>MHIGVSEGATTEDNPSRSHCGIKRKSANDKNGNDGNERKPKARRANRSLETSVLPCPYFKHNPGKYVQRKWKSCAFPGYETIHRLKEHMCRKHLLPEYQCERCHEDLKSVKELEAHSKQMPVCTPSIKKHDCLTQEQVKSMRNKNGTRNKTKKEDCNDIYGIAFPHDKNASSPYVRDSDEDAAGMEINLPQEYSRFLGRELPQLITGELSRIGCPKSDAVRDEIQRSRTTKLTNATDRKSAAGVRLKVTITAETVRSSIRHNMNNVF</sequence>
<comment type="caution">
    <text evidence="2">The sequence shown here is derived from an EMBL/GenBank/DDBJ whole genome shotgun (WGS) entry which is preliminary data.</text>
</comment>
<evidence type="ECO:0000313" key="2">
    <source>
        <dbReference type="EMBL" id="TVY74552.1"/>
    </source>
</evidence>
<evidence type="ECO:0008006" key="4">
    <source>
        <dbReference type="Google" id="ProtNLM"/>
    </source>
</evidence>
<dbReference type="EMBL" id="SRMI01000003">
    <property type="protein sequence ID" value="TVY74552.1"/>
    <property type="molecule type" value="Genomic_DNA"/>
</dbReference>
<protein>
    <recommendedName>
        <fullName evidence="4">C2H2-type domain-containing protein</fullName>
    </recommendedName>
</protein>
<proteinExistence type="predicted"/>
<dbReference type="PANTHER" id="PTHR38166">
    <property type="entry name" value="C2H2-TYPE DOMAIN-CONTAINING PROTEIN-RELATED"/>
    <property type="match status" value="1"/>
</dbReference>
<name>A0A559LJV3_FUSOC</name>
<feature type="compositionally biased region" description="Basic and acidic residues" evidence="1">
    <location>
        <begin position="26"/>
        <end position="39"/>
    </location>
</feature>
<organism evidence="2 3">
    <name type="scientific">Fusarium oxysporum f. sp. cubense</name>
    <dbReference type="NCBI Taxonomy" id="61366"/>
    <lineage>
        <taxon>Eukaryota</taxon>
        <taxon>Fungi</taxon>
        <taxon>Dikarya</taxon>
        <taxon>Ascomycota</taxon>
        <taxon>Pezizomycotina</taxon>
        <taxon>Sordariomycetes</taxon>
        <taxon>Hypocreomycetidae</taxon>
        <taxon>Hypocreales</taxon>
        <taxon>Nectriaceae</taxon>
        <taxon>Fusarium</taxon>
        <taxon>Fusarium oxysporum species complex</taxon>
    </lineage>
</organism>
<accession>A0A559LJV3</accession>